<dbReference type="Proteomes" id="UP001528823">
    <property type="component" value="Unassembled WGS sequence"/>
</dbReference>
<evidence type="ECO:0000256" key="1">
    <source>
        <dbReference type="ARBA" id="ARBA00023172"/>
    </source>
</evidence>
<comment type="caution">
    <text evidence="3">The sequence shown here is derived from an EMBL/GenBank/DDBJ whole genome shotgun (WGS) entry which is preliminary data.</text>
</comment>
<dbReference type="EMBL" id="JAPMOU010000093">
    <property type="protein sequence ID" value="MDE1465853.1"/>
    <property type="molecule type" value="Genomic_DNA"/>
</dbReference>
<dbReference type="Pfam" id="PF00589">
    <property type="entry name" value="Phage_integrase"/>
    <property type="match status" value="1"/>
</dbReference>
<dbReference type="InterPro" id="IPR013762">
    <property type="entry name" value="Integrase-like_cat_sf"/>
</dbReference>
<dbReference type="InterPro" id="IPR011010">
    <property type="entry name" value="DNA_brk_join_enz"/>
</dbReference>
<proteinExistence type="predicted"/>
<evidence type="ECO:0000313" key="3">
    <source>
        <dbReference type="EMBL" id="MDE1465853.1"/>
    </source>
</evidence>
<reference evidence="3 4" key="1">
    <citation type="submission" date="2022-11" db="EMBL/GenBank/DDBJ databases">
        <title>Spartinivicinus poritis sp. nov., isolated from scleractinian coral Porites lutea.</title>
        <authorList>
            <person name="Zhang G."/>
            <person name="Cai L."/>
            <person name="Wei Q."/>
        </authorList>
    </citation>
    <scope>NUCLEOTIDE SEQUENCE [LARGE SCALE GENOMIC DNA]</scope>
    <source>
        <strain evidence="3 4">A2-2</strain>
    </source>
</reference>
<dbReference type="InterPro" id="IPR002104">
    <property type="entry name" value="Integrase_catalytic"/>
</dbReference>
<sequence length="66" mass="7678">MAQIGALSDINFPIHPHMLRHACGFKLANDGHDTRAIQHYLGHKNIQHTVKYTELTPERFLSFWHD</sequence>
<dbReference type="SUPFAM" id="SSF56349">
    <property type="entry name" value="DNA breaking-rejoining enzymes"/>
    <property type="match status" value="1"/>
</dbReference>
<protein>
    <submittedName>
        <fullName evidence="3">Tyrosine-type recombinase/integrase</fullName>
    </submittedName>
</protein>
<dbReference type="Gene3D" id="1.10.443.10">
    <property type="entry name" value="Intergrase catalytic core"/>
    <property type="match status" value="1"/>
</dbReference>
<keyword evidence="4" id="KW-1185">Reference proteome</keyword>
<organism evidence="3 4">
    <name type="scientific">Spartinivicinus poritis</name>
    <dbReference type="NCBI Taxonomy" id="2994640"/>
    <lineage>
        <taxon>Bacteria</taxon>
        <taxon>Pseudomonadati</taxon>
        <taxon>Pseudomonadota</taxon>
        <taxon>Gammaproteobacteria</taxon>
        <taxon>Oceanospirillales</taxon>
        <taxon>Zooshikellaceae</taxon>
        <taxon>Spartinivicinus</taxon>
    </lineage>
</organism>
<evidence type="ECO:0000313" key="4">
    <source>
        <dbReference type="Proteomes" id="UP001528823"/>
    </source>
</evidence>
<dbReference type="PROSITE" id="PS51898">
    <property type="entry name" value="TYR_RECOMBINASE"/>
    <property type="match status" value="1"/>
</dbReference>
<name>A0ABT5UKD2_9GAMM</name>
<evidence type="ECO:0000259" key="2">
    <source>
        <dbReference type="PROSITE" id="PS51898"/>
    </source>
</evidence>
<gene>
    <name evidence="3" type="ORF">ORQ98_28200</name>
</gene>
<keyword evidence="1" id="KW-0233">DNA recombination</keyword>
<accession>A0ABT5UKD2</accession>
<feature type="domain" description="Tyr recombinase" evidence="2">
    <location>
        <begin position="1"/>
        <end position="65"/>
    </location>
</feature>
<dbReference type="RefSeq" id="WP_274692156.1">
    <property type="nucleotide sequence ID" value="NZ_JAPMOU010000093.1"/>
</dbReference>